<reference evidence="8" key="1">
    <citation type="submission" date="2010-08" db="EMBL/GenBank/DDBJ databases">
        <title>Genome sequence of Parvularcula bermudensis HTCC2503.</title>
        <authorList>
            <person name="Kang D.-M."/>
            <person name="Oh H.-M."/>
            <person name="Cho J.-C."/>
        </authorList>
    </citation>
    <scope>NUCLEOTIDE SEQUENCE [LARGE SCALE GENOMIC DNA]</scope>
    <source>
        <strain evidence="8">ATCC BAA-594 / HTCC2503 / KCTC 12087</strain>
    </source>
</reference>
<keyword evidence="5" id="KW-0963">Cytoplasm</keyword>
<evidence type="ECO:0000256" key="3">
    <source>
        <dbReference type="ARBA" id="ARBA00022840"/>
    </source>
</evidence>
<evidence type="ECO:0000313" key="7">
    <source>
        <dbReference type="EMBL" id="ADM08949.1"/>
    </source>
</evidence>
<comment type="pathway">
    <text evidence="5">Cofactor biosynthesis; coenzyme A biosynthesis; CoA from (R)-pantothenate: step 5/5.</text>
</comment>
<keyword evidence="5" id="KW-0808">Transferase</keyword>
<keyword evidence="2 5" id="KW-0547">Nucleotide-binding</keyword>
<evidence type="ECO:0000256" key="1">
    <source>
        <dbReference type="ARBA" id="ARBA00009018"/>
    </source>
</evidence>
<dbReference type="AlphaFoldDB" id="E0TER6"/>
<comment type="function">
    <text evidence="5">Catalyzes the phosphorylation of the 3'-hydroxyl group of dephosphocoenzyme A to form coenzyme A.</text>
</comment>
<keyword evidence="4 5" id="KW-0173">Coenzyme A biosynthesis</keyword>
<dbReference type="HOGENOM" id="CLU_057180_3_0_5"/>
<keyword evidence="3 5" id="KW-0067">ATP-binding</keyword>
<name>E0TER6_PARBH</name>
<dbReference type="PANTHER" id="PTHR10695:SF46">
    <property type="entry name" value="BIFUNCTIONAL COENZYME A SYNTHASE-RELATED"/>
    <property type="match status" value="1"/>
</dbReference>
<dbReference type="STRING" id="314260.PB2503_04372"/>
<gene>
    <name evidence="5" type="primary">coaE</name>
    <name evidence="7" type="ordered locus">PB2503_04372</name>
</gene>
<evidence type="ECO:0000256" key="6">
    <source>
        <dbReference type="NCBIfam" id="TIGR00152"/>
    </source>
</evidence>
<organism evidence="7 8">
    <name type="scientific">Parvularcula bermudensis (strain ATCC BAA-594 / HTCC2503 / KCTC 12087)</name>
    <dbReference type="NCBI Taxonomy" id="314260"/>
    <lineage>
        <taxon>Bacteria</taxon>
        <taxon>Pseudomonadati</taxon>
        <taxon>Pseudomonadota</taxon>
        <taxon>Alphaproteobacteria</taxon>
        <taxon>Parvularculales</taxon>
        <taxon>Parvularculaceae</taxon>
        <taxon>Parvularcula</taxon>
    </lineage>
</organism>
<dbReference type="EC" id="2.7.1.24" evidence="5 6"/>
<dbReference type="GO" id="GO:0015937">
    <property type="term" value="P:coenzyme A biosynthetic process"/>
    <property type="evidence" value="ECO:0007669"/>
    <property type="project" value="UniProtKB-UniRule"/>
</dbReference>
<dbReference type="PROSITE" id="PS51219">
    <property type="entry name" value="DPCK"/>
    <property type="match status" value="1"/>
</dbReference>
<dbReference type="InterPro" id="IPR001977">
    <property type="entry name" value="Depp_CoAkinase"/>
</dbReference>
<comment type="similarity">
    <text evidence="1 5">Belongs to the CoaE family.</text>
</comment>
<evidence type="ECO:0000256" key="2">
    <source>
        <dbReference type="ARBA" id="ARBA00022741"/>
    </source>
</evidence>
<dbReference type="CDD" id="cd02022">
    <property type="entry name" value="DPCK"/>
    <property type="match status" value="1"/>
</dbReference>
<protein>
    <recommendedName>
        <fullName evidence="5 6">Dephospho-CoA kinase</fullName>
        <ecNumber evidence="5 6">2.7.1.24</ecNumber>
    </recommendedName>
    <alternativeName>
        <fullName evidence="5">Dephosphocoenzyme A kinase</fullName>
    </alternativeName>
</protein>
<dbReference type="EMBL" id="CP002156">
    <property type="protein sequence ID" value="ADM08949.1"/>
    <property type="molecule type" value="Genomic_DNA"/>
</dbReference>
<dbReference type="PANTHER" id="PTHR10695">
    <property type="entry name" value="DEPHOSPHO-COA KINASE-RELATED"/>
    <property type="match status" value="1"/>
</dbReference>
<dbReference type="Gene3D" id="3.40.50.300">
    <property type="entry name" value="P-loop containing nucleotide triphosphate hydrolases"/>
    <property type="match status" value="1"/>
</dbReference>
<proteinExistence type="inferred from homology"/>
<feature type="binding site" evidence="5">
    <location>
        <begin position="11"/>
        <end position="16"/>
    </location>
    <ligand>
        <name>ATP</name>
        <dbReference type="ChEBI" id="CHEBI:30616"/>
    </ligand>
</feature>
<evidence type="ECO:0000313" key="8">
    <source>
        <dbReference type="Proteomes" id="UP000001302"/>
    </source>
</evidence>
<dbReference type="GO" id="GO:0005524">
    <property type="term" value="F:ATP binding"/>
    <property type="evidence" value="ECO:0007669"/>
    <property type="project" value="UniProtKB-UniRule"/>
</dbReference>
<keyword evidence="5 7" id="KW-0418">Kinase</keyword>
<dbReference type="RefSeq" id="WP_013299923.1">
    <property type="nucleotide sequence ID" value="NC_014414.1"/>
</dbReference>
<dbReference type="OrthoDB" id="9812943at2"/>
<dbReference type="GO" id="GO:0005737">
    <property type="term" value="C:cytoplasm"/>
    <property type="evidence" value="ECO:0007669"/>
    <property type="project" value="UniProtKB-SubCell"/>
</dbReference>
<dbReference type="GO" id="GO:0004140">
    <property type="term" value="F:dephospho-CoA kinase activity"/>
    <property type="evidence" value="ECO:0007669"/>
    <property type="project" value="UniProtKB-UniRule"/>
</dbReference>
<sequence>MKRIGLTGGIGMGKSTTADMFKAAGLPVWDADAAVHRLYAPGGAAVDPVLEAFPEAGSSATGVDRQRLSQFVLGDREKLAQLEAIVHPLVAMDRQRFADRAEAEGHEAVVFDIPLLFENGVQDAFDMVVVCSAPEEVRRTRVLARPGMTVEKYESIVARQTPEAEKRALAEVIVPTGEGLDAARAVVDTIVSRLRARAADESR</sequence>
<accession>E0TER6</accession>
<evidence type="ECO:0000256" key="4">
    <source>
        <dbReference type="ARBA" id="ARBA00022993"/>
    </source>
</evidence>
<dbReference type="InterPro" id="IPR027417">
    <property type="entry name" value="P-loop_NTPase"/>
</dbReference>
<reference evidence="7 8" key="2">
    <citation type="journal article" date="2011" name="J. Bacteriol.">
        <title>Complete genome sequence of strain HTCC2503T of Parvularcula bermudensis, the type species of the order "Parvularculales" in the class Alphaproteobacteria.</title>
        <authorList>
            <person name="Oh H.M."/>
            <person name="Kang I."/>
            <person name="Vergin K.L."/>
            <person name="Kang D."/>
            <person name="Rhee K.H."/>
            <person name="Giovannoni S.J."/>
            <person name="Cho J.C."/>
        </authorList>
    </citation>
    <scope>NUCLEOTIDE SEQUENCE [LARGE SCALE GENOMIC DNA]</scope>
    <source>
        <strain evidence="8">ATCC BAA-594 / HTCC2503 / KCTC 12087</strain>
    </source>
</reference>
<dbReference type="Proteomes" id="UP000001302">
    <property type="component" value="Chromosome"/>
</dbReference>
<comment type="catalytic activity">
    <reaction evidence="5">
        <text>3'-dephospho-CoA + ATP = ADP + CoA + H(+)</text>
        <dbReference type="Rhea" id="RHEA:18245"/>
        <dbReference type="ChEBI" id="CHEBI:15378"/>
        <dbReference type="ChEBI" id="CHEBI:30616"/>
        <dbReference type="ChEBI" id="CHEBI:57287"/>
        <dbReference type="ChEBI" id="CHEBI:57328"/>
        <dbReference type="ChEBI" id="CHEBI:456216"/>
        <dbReference type="EC" id="2.7.1.24"/>
    </reaction>
</comment>
<evidence type="ECO:0000256" key="5">
    <source>
        <dbReference type="HAMAP-Rule" id="MF_00376"/>
    </source>
</evidence>
<dbReference type="Pfam" id="PF01121">
    <property type="entry name" value="CoaE"/>
    <property type="match status" value="1"/>
</dbReference>
<dbReference type="SUPFAM" id="SSF52540">
    <property type="entry name" value="P-loop containing nucleoside triphosphate hydrolases"/>
    <property type="match status" value="1"/>
</dbReference>
<dbReference type="HAMAP" id="MF_00376">
    <property type="entry name" value="Dephospho_CoA_kinase"/>
    <property type="match status" value="1"/>
</dbReference>
<dbReference type="UniPathway" id="UPA00241">
    <property type="reaction ID" value="UER00356"/>
</dbReference>
<dbReference type="eggNOG" id="COG0237">
    <property type="taxonomic scope" value="Bacteria"/>
</dbReference>
<dbReference type="NCBIfam" id="TIGR00152">
    <property type="entry name" value="dephospho-CoA kinase"/>
    <property type="match status" value="1"/>
</dbReference>
<dbReference type="KEGG" id="pbr:PB2503_04372"/>
<comment type="subcellular location">
    <subcellularLocation>
        <location evidence="5">Cytoplasm</location>
    </subcellularLocation>
</comment>
<keyword evidence="8" id="KW-1185">Reference proteome</keyword>